<dbReference type="STRING" id="1185767.IIF7_14589"/>
<name>A0A1Y1T139_9FLAO</name>
<proteinExistence type="predicted"/>
<dbReference type="InterPro" id="IPR001000">
    <property type="entry name" value="GH10_dom"/>
</dbReference>
<keyword evidence="1 6" id="KW-0378">Hydrolase</keyword>
<feature type="signal peptide" evidence="4">
    <location>
        <begin position="1"/>
        <end position="22"/>
    </location>
</feature>
<feature type="domain" description="GH10" evidence="5">
    <location>
        <begin position="421"/>
        <end position="685"/>
    </location>
</feature>
<organism evidence="6 7">
    <name type="scientific">Zunongwangia atlantica 22II14-10F7</name>
    <dbReference type="NCBI Taxonomy" id="1185767"/>
    <lineage>
        <taxon>Bacteria</taxon>
        <taxon>Pseudomonadati</taxon>
        <taxon>Bacteroidota</taxon>
        <taxon>Flavobacteriia</taxon>
        <taxon>Flavobacteriales</taxon>
        <taxon>Flavobacteriaceae</taxon>
        <taxon>Zunongwangia</taxon>
    </lineage>
</organism>
<keyword evidence="7" id="KW-1185">Reference proteome</keyword>
<evidence type="ECO:0000256" key="3">
    <source>
        <dbReference type="ARBA" id="ARBA00023326"/>
    </source>
</evidence>
<keyword evidence="6" id="KW-0858">Xylan degradation</keyword>
<dbReference type="OrthoDB" id="1032269at2"/>
<accession>A0A1Y1T139</accession>
<dbReference type="Pfam" id="PF00331">
    <property type="entry name" value="Glyco_hydro_10"/>
    <property type="match status" value="1"/>
</dbReference>
<dbReference type="AlphaFoldDB" id="A0A1Y1T139"/>
<comment type="caution">
    <text evidence="6">The sequence shown here is derived from an EMBL/GenBank/DDBJ whole genome shotgun (WGS) entry which is preliminary data.</text>
</comment>
<protein>
    <submittedName>
        <fullName evidence="6">Beta-1,4-xylanase</fullName>
    </submittedName>
</protein>
<dbReference type="PROSITE" id="PS51257">
    <property type="entry name" value="PROKAR_LIPOPROTEIN"/>
    <property type="match status" value="1"/>
</dbReference>
<evidence type="ECO:0000313" key="6">
    <source>
        <dbReference type="EMBL" id="ORL44748.1"/>
    </source>
</evidence>
<evidence type="ECO:0000256" key="2">
    <source>
        <dbReference type="ARBA" id="ARBA00023277"/>
    </source>
</evidence>
<dbReference type="InterPro" id="IPR017853">
    <property type="entry name" value="GH"/>
</dbReference>
<dbReference type="Gene3D" id="3.20.20.80">
    <property type="entry name" value="Glycosidases"/>
    <property type="match status" value="2"/>
</dbReference>
<dbReference type="SMART" id="SM00633">
    <property type="entry name" value="Glyco_10"/>
    <property type="match status" value="1"/>
</dbReference>
<dbReference type="RefSeq" id="WP_084842440.1">
    <property type="nucleotide sequence ID" value="NZ_ARYN01000013.1"/>
</dbReference>
<dbReference type="GO" id="GO:0045493">
    <property type="term" value="P:xylan catabolic process"/>
    <property type="evidence" value="ECO:0007669"/>
    <property type="project" value="UniProtKB-KW"/>
</dbReference>
<keyword evidence="6" id="KW-0326">Glycosidase</keyword>
<evidence type="ECO:0000313" key="7">
    <source>
        <dbReference type="Proteomes" id="UP000192746"/>
    </source>
</evidence>
<evidence type="ECO:0000256" key="1">
    <source>
        <dbReference type="ARBA" id="ARBA00022801"/>
    </source>
</evidence>
<sequence>MKILNRFIILFVLMATMFSCEEAELDSEFESGLTFEKPVGVVNEEMVNTYDVLKSYAGELKIGANASLADLSDENMGKLVRTNFTQVTPLAGLNSSAILSDDGTYDFSVINNYINEATNKELSVYGDAIVSNLNQNASYLNSFGASITYSTPLFPNFVDQSVIADGTFTDWTVNGDISIEEYMGEQSVKLENDASVVSREDTSLQSPVYSVDEGAEFELTFYILSDQVGEGRVIFDGLNNNEPEMDWTEVDSTSTTFTTEIGWNKIQFQTTDFDDSGEFSFKIELGYTPNVTYFLNIEGLSLINLNGKVENPEEIFVEAEDGILGSEWQINSDADASGGMYVLANSAENYLTPNNPGSEPYYINYTINAVKAGTYTCWVRGLGPTASDDSFFLSVNGSPFTYGYWPLSSGGWKWTNIGTYNLTAGENNFAASIRENGFQIDRFYFTLTSNTPSGVGSPAISQSEVRLDVSEDVKKNAVQRVLKEYITNVYDELGDKVDAWTVVKEPFEETGSIAVSGDAEEETSYYWADFLGEDYIPFAFSTVREKAPESTKLFLSETNLDINSNERDAVINLLKANDDIDGVAVGLELNTESDFNLVENMFDELAATGKLIYVTDLKIVISENTQEAYVQQSALYERLVSSYKSNVPSEQQYGISLAEPVDNTAGLWDSGYNRKLPYAGFAIGLGAEE</sequence>
<dbReference type="Proteomes" id="UP000192746">
    <property type="component" value="Unassembled WGS sequence"/>
</dbReference>
<keyword evidence="4" id="KW-0732">Signal</keyword>
<keyword evidence="3" id="KW-0624">Polysaccharide degradation</keyword>
<dbReference type="EMBL" id="ARYN01000013">
    <property type="protein sequence ID" value="ORL44748.1"/>
    <property type="molecule type" value="Genomic_DNA"/>
</dbReference>
<keyword evidence="2" id="KW-0119">Carbohydrate metabolism</keyword>
<dbReference type="SUPFAM" id="SSF49785">
    <property type="entry name" value="Galactose-binding domain-like"/>
    <property type="match status" value="1"/>
</dbReference>
<evidence type="ECO:0000256" key="4">
    <source>
        <dbReference type="SAM" id="SignalP"/>
    </source>
</evidence>
<dbReference type="GO" id="GO:0004553">
    <property type="term" value="F:hydrolase activity, hydrolyzing O-glycosyl compounds"/>
    <property type="evidence" value="ECO:0007669"/>
    <property type="project" value="InterPro"/>
</dbReference>
<dbReference type="InterPro" id="IPR008979">
    <property type="entry name" value="Galactose-bd-like_sf"/>
</dbReference>
<feature type="chain" id="PRO_5012463225" evidence="4">
    <location>
        <begin position="23"/>
        <end position="689"/>
    </location>
</feature>
<reference evidence="6 7" key="1">
    <citation type="submission" date="2013-04" db="EMBL/GenBank/DDBJ databases">
        <title>Zunongwangia sp. 22II14-10F7 Genome Sequencing.</title>
        <authorList>
            <person name="Lai Q."/>
            <person name="Shao Z."/>
        </authorList>
    </citation>
    <scope>NUCLEOTIDE SEQUENCE [LARGE SCALE GENOMIC DNA]</scope>
    <source>
        <strain evidence="6 7">22II14-10F7</strain>
    </source>
</reference>
<evidence type="ECO:0000259" key="5">
    <source>
        <dbReference type="SMART" id="SM00633"/>
    </source>
</evidence>
<dbReference type="SUPFAM" id="SSF51445">
    <property type="entry name" value="(Trans)glycosidases"/>
    <property type="match status" value="2"/>
</dbReference>
<gene>
    <name evidence="6" type="ORF">IIF7_14589</name>
</gene>
<dbReference type="Gene3D" id="2.60.120.260">
    <property type="entry name" value="Galactose-binding domain-like"/>
    <property type="match status" value="1"/>
</dbReference>